<dbReference type="InterPro" id="IPR051398">
    <property type="entry name" value="Polysacch_Deacetylase"/>
</dbReference>
<name>A0ABM7X9J1_9BACT</name>
<proteinExistence type="predicted"/>
<dbReference type="Proteomes" id="UP001162734">
    <property type="component" value="Chromosome"/>
</dbReference>
<evidence type="ECO:0000313" key="5">
    <source>
        <dbReference type="Proteomes" id="UP001162734"/>
    </source>
</evidence>
<dbReference type="Gene3D" id="3.20.20.370">
    <property type="entry name" value="Glycoside hydrolase/deacetylase"/>
    <property type="match status" value="1"/>
</dbReference>
<dbReference type="PANTHER" id="PTHR34216:SF3">
    <property type="entry name" value="POLY-BETA-1,6-N-ACETYL-D-GLUCOSAMINE N-DEACETYLASE"/>
    <property type="match status" value="1"/>
</dbReference>
<keyword evidence="5" id="KW-1185">Reference proteome</keyword>
<gene>
    <name evidence="4" type="ORF">AMPC_16320</name>
</gene>
<dbReference type="SUPFAM" id="SSF88713">
    <property type="entry name" value="Glycoside hydrolase/deacetylase"/>
    <property type="match status" value="1"/>
</dbReference>
<protein>
    <recommendedName>
        <fullName evidence="3">NodB homology domain-containing protein</fullName>
    </recommendedName>
</protein>
<organism evidence="4 5">
    <name type="scientific">Anaeromyxobacter paludicola</name>
    <dbReference type="NCBI Taxonomy" id="2918171"/>
    <lineage>
        <taxon>Bacteria</taxon>
        <taxon>Pseudomonadati</taxon>
        <taxon>Myxococcota</taxon>
        <taxon>Myxococcia</taxon>
        <taxon>Myxococcales</taxon>
        <taxon>Cystobacterineae</taxon>
        <taxon>Anaeromyxobacteraceae</taxon>
        <taxon>Anaeromyxobacter</taxon>
    </lineage>
</organism>
<evidence type="ECO:0000256" key="2">
    <source>
        <dbReference type="ARBA" id="ARBA00022729"/>
    </source>
</evidence>
<dbReference type="EMBL" id="AP025592">
    <property type="protein sequence ID" value="BDG08519.1"/>
    <property type="molecule type" value="Genomic_DNA"/>
</dbReference>
<reference evidence="5" key="1">
    <citation type="journal article" date="2022" name="Int. J. Syst. Evol. Microbiol.">
        <title>Anaeromyxobacter oryzae sp. nov., Anaeromyxobacter diazotrophicus sp. nov. and Anaeromyxobacter paludicola sp. nov., isolated from paddy soils.</title>
        <authorList>
            <person name="Itoh H."/>
            <person name="Xu Z."/>
            <person name="Mise K."/>
            <person name="Masuda Y."/>
            <person name="Ushijima N."/>
            <person name="Hayakawa C."/>
            <person name="Shiratori Y."/>
            <person name="Senoo K."/>
        </authorList>
    </citation>
    <scope>NUCLEOTIDE SEQUENCE [LARGE SCALE GENOMIC DNA]</scope>
    <source>
        <strain evidence="5">Red630</strain>
    </source>
</reference>
<dbReference type="PANTHER" id="PTHR34216">
    <property type="match status" value="1"/>
</dbReference>
<keyword evidence="2" id="KW-0732">Signal</keyword>
<dbReference type="CDD" id="cd10918">
    <property type="entry name" value="CE4_NodB_like_5s_6s"/>
    <property type="match status" value="1"/>
</dbReference>
<dbReference type="PROSITE" id="PS51677">
    <property type="entry name" value="NODB"/>
    <property type="match status" value="1"/>
</dbReference>
<dbReference type="RefSeq" id="WP_248345695.1">
    <property type="nucleotide sequence ID" value="NZ_AP025592.1"/>
</dbReference>
<dbReference type="InterPro" id="IPR002509">
    <property type="entry name" value="NODB_dom"/>
</dbReference>
<sequence>MIEDVRRPRDTVILAYHRVNEVRPDALSVRTSELRRQLSYLLDAGYRNLSLEELSRRLRRERPPRERCFAITFDDGYRDGLTDALPVLRELGCTATFFLTADYLGSGRPFPWDEGKFPALGPLDLALDDREVGALLEAGMSIGSHTCSHPLLATVPLARARDEIERSKAVLEARFGVPVRTFCYPAGSLNDAVVECVAQAGYVAGVVTPPRPGIRETLFTLRRVGVYQGSTLGRFRLRVHPLWSRLRDAAWELRGAAGGGGRAAEGRS</sequence>
<comment type="subcellular location">
    <subcellularLocation>
        <location evidence="1">Secreted</location>
    </subcellularLocation>
</comment>
<dbReference type="Pfam" id="PF01522">
    <property type="entry name" value="Polysacc_deac_1"/>
    <property type="match status" value="1"/>
</dbReference>
<feature type="domain" description="NodB homology" evidence="3">
    <location>
        <begin position="67"/>
        <end position="268"/>
    </location>
</feature>
<accession>A0ABM7X9J1</accession>
<evidence type="ECO:0000313" key="4">
    <source>
        <dbReference type="EMBL" id="BDG08519.1"/>
    </source>
</evidence>
<evidence type="ECO:0000259" key="3">
    <source>
        <dbReference type="PROSITE" id="PS51677"/>
    </source>
</evidence>
<evidence type="ECO:0000256" key="1">
    <source>
        <dbReference type="ARBA" id="ARBA00004613"/>
    </source>
</evidence>
<dbReference type="InterPro" id="IPR011330">
    <property type="entry name" value="Glyco_hydro/deAcase_b/a-brl"/>
</dbReference>